<dbReference type="InterPro" id="IPR011234">
    <property type="entry name" value="Fumarylacetoacetase-like_C"/>
</dbReference>
<feature type="domain" description="Fumarylacetoacetase-like C-terminal" evidence="2">
    <location>
        <begin position="82"/>
        <end position="272"/>
    </location>
</feature>
<dbReference type="Gene3D" id="3.90.850.10">
    <property type="entry name" value="Fumarylacetoacetase-like, C-terminal domain"/>
    <property type="match status" value="1"/>
</dbReference>
<accession>A0A3P4B8L0</accession>
<dbReference type="EMBL" id="UWPJ01000027">
    <property type="protein sequence ID" value="VCU71495.1"/>
    <property type="molecule type" value="Genomic_DNA"/>
</dbReference>
<dbReference type="GO" id="GO:0016853">
    <property type="term" value="F:isomerase activity"/>
    <property type="evidence" value="ECO:0007669"/>
    <property type="project" value="UniProtKB-KW"/>
</dbReference>
<name>A0A3P4B8L0_9BURK</name>
<dbReference type="Pfam" id="PF01557">
    <property type="entry name" value="FAA_hydrolase"/>
    <property type="match status" value="1"/>
</dbReference>
<reference evidence="3 4" key="1">
    <citation type="submission" date="2018-10" db="EMBL/GenBank/DDBJ databases">
        <authorList>
            <person name="Criscuolo A."/>
        </authorList>
    </citation>
    <scope>NUCLEOTIDE SEQUENCE [LARGE SCALE GENOMIC DNA]</scope>
    <source>
        <strain evidence="3">DnA1</strain>
    </source>
</reference>
<evidence type="ECO:0000313" key="3">
    <source>
        <dbReference type="EMBL" id="VCU71495.1"/>
    </source>
</evidence>
<dbReference type="AlphaFoldDB" id="A0A3P4B8L0"/>
<sequence length="273" mass="30304">MKLFRFNGGRIGIAQGGDAYDITDALGIDTAMWPPVQMVQLIADFDARMRGIETHAGTRRIDLSQVRLEVPIEWPNKLLAYPVNYVKHGLEMNSKNRADRNGFFLKANSSLSGPNDPIVLPELPGREIHHECEVGIVIGKGGRNISRADAYAHVFGYACLIDMVVRGNEERVMRKSYDTFCPFGPWIVTADEIPDPANLQARLWVNGELRQDANTRDLIVDIPEMIEIASRVATLHPGDIIATGTPEGVGPVQRGDRVRIAIDHIGEMTLEVR</sequence>
<organism evidence="3 4">
    <name type="scientific">Pigmentiphaga humi</name>
    <dbReference type="NCBI Taxonomy" id="2478468"/>
    <lineage>
        <taxon>Bacteria</taxon>
        <taxon>Pseudomonadati</taxon>
        <taxon>Pseudomonadota</taxon>
        <taxon>Betaproteobacteria</taxon>
        <taxon>Burkholderiales</taxon>
        <taxon>Alcaligenaceae</taxon>
        <taxon>Pigmentiphaga</taxon>
    </lineage>
</organism>
<dbReference type="PANTHER" id="PTHR11820:SF7">
    <property type="entry name" value="ACYLPYRUVASE FAHD1, MITOCHONDRIAL"/>
    <property type="match status" value="1"/>
</dbReference>
<gene>
    <name evidence="3" type="primary">hpcE_4</name>
    <name evidence="3" type="ORF">PIGHUM_03580</name>
</gene>
<dbReference type="GO" id="GO:0018773">
    <property type="term" value="F:acetylpyruvate hydrolase activity"/>
    <property type="evidence" value="ECO:0007669"/>
    <property type="project" value="TreeGrafter"/>
</dbReference>
<keyword evidence="3" id="KW-0413">Isomerase</keyword>
<dbReference type="RefSeq" id="WP_124081093.1">
    <property type="nucleotide sequence ID" value="NZ_UWPJ01000027.1"/>
</dbReference>
<evidence type="ECO:0000259" key="2">
    <source>
        <dbReference type="Pfam" id="PF01557"/>
    </source>
</evidence>
<protein>
    <submittedName>
        <fullName evidence="3">Homoprotocatechuate catabolism bifunctional isomerase/decarboxylase</fullName>
    </submittedName>
</protein>
<evidence type="ECO:0000256" key="1">
    <source>
        <dbReference type="ARBA" id="ARBA00022723"/>
    </source>
</evidence>
<dbReference type="InterPro" id="IPR036663">
    <property type="entry name" value="Fumarylacetoacetase_C_sf"/>
</dbReference>
<evidence type="ECO:0000313" key="4">
    <source>
        <dbReference type="Proteomes" id="UP000277294"/>
    </source>
</evidence>
<dbReference type="Proteomes" id="UP000277294">
    <property type="component" value="Unassembled WGS sequence"/>
</dbReference>
<keyword evidence="4" id="KW-1185">Reference proteome</keyword>
<dbReference type="OrthoDB" id="8582489at2"/>
<dbReference type="GO" id="GO:0046872">
    <property type="term" value="F:metal ion binding"/>
    <property type="evidence" value="ECO:0007669"/>
    <property type="project" value="UniProtKB-KW"/>
</dbReference>
<dbReference type="SUPFAM" id="SSF56529">
    <property type="entry name" value="FAH"/>
    <property type="match status" value="1"/>
</dbReference>
<keyword evidence="1" id="KW-0479">Metal-binding</keyword>
<proteinExistence type="predicted"/>
<dbReference type="PANTHER" id="PTHR11820">
    <property type="entry name" value="ACYLPYRUVASE"/>
    <property type="match status" value="1"/>
</dbReference>